<feature type="compositionally biased region" description="Basic and acidic residues" evidence="3">
    <location>
        <begin position="400"/>
        <end position="410"/>
    </location>
</feature>
<evidence type="ECO:0000256" key="1">
    <source>
        <dbReference type="ARBA" id="ARBA00023002"/>
    </source>
</evidence>
<dbReference type="eggNOG" id="KOG1502">
    <property type="taxonomic scope" value="Eukaryota"/>
</dbReference>
<dbReference type="InParanoid" id="A0A1X7U0I8"/>
<dbReference type="OrthoDB" id="2735536at2759"/>
<protein>
    <recommendedName>
        <fullName evidence="4">NAD-dependent epimerase/dehydratase domain-containing protein</fullName>
    </recommendedName>
</protein>
<dbReference type="EnsemblMetazoa" id="XM_003389325.2">
    <property type="protein sequence ID" value="XP_003389373.2"/>
    <property type="gene ID" value="LOC100632932"/>
</dbReference>
<dbReference type="Gene3D" id="3.40.50.720">
    <property type="entry name" value="NAD(P)-binding Rossmann-like Domain"/>
    <property type="match status" value="1"/>
</dbReference>
<feature type="compositionally biased region" description="Basic and acidic residues" evidence="3">
    <location>
        <begin position="508"/>
        <end position="527"/>
    </location>
</feature>
<feature type="region of interest" description="Disordered" evidence="3">
    <location>
        <begin position="370"/>
        <end position="568"/>
    </location>
</feature>
<dbReference type="PANTHER" id="PTHR10366:SF564">
    <property type="entry name" value="STEROL-4-ALPHA-CARBOXYLATE 3-DEHYDROGENASE, DECARBOXYLATING"/>
    <property type="match status" value="1"/>
</dbReference>
<dbReference type="Pfam" id="PF01370">
    <property type="entry name" value="Epimerase"/>
    <property type="match status" value="1"/>
</dbReference>
<dbReference type="STRING" id="400682.A0A1X7U0I8"/>
<reference evidence="5" key="2">
    <citation type="submission" date="2017-05" db="UniProtKB">
        <authorList>
            <consortium name="EnsemblMetazoa"/>
        </authorList>
    </citation>
    <scope>IDENTIFICATION</scope>
</reference>
<accession>A0A1X7U0I8</accession>
<dbReference type="AlphaFoldDB" id="A0A1X7U0I8"/>
<dbReference type="InterPro" id="IPR001509">
    <property type="entry name" value="Epimerase_deHydtase"/>
</dbReference>
<dbReference type="PANTHER" id="PTHR10366">
    <property type="entry name" value="NAD DEPENDENT EPIMERASE/DEHYDRATASE"/>
    <property type="match status" value="1"/>
</dbReference>
<evidence type="ECO:0000256" key="2">
    <source>
        <dbReference type="ARBA" id="ARBA00023445"/>
    </source>
</evidence>
<evidence type="ECO:0000313" key="6">
    <source>
        <dbReference type="Proteomes" id="UP000007879"/>
    </source>
</evidence>
<name>A0A1X7U0I8_AMPQE</name>
<comment type="similarity">
    <text evidence="2">Belongs to the NAD(P)-dependent epimerase/dehydratase family. Dihydroflavonol-4-reductase subfamily.</text>
</comment>
<feature type="compositionally biased region" description="Polar residues" evidence="3">
    <location>
        <begin position="416"/>
        <end position="425"/>
    </location>
</feature>
<dbReference type="CDD" id="cd05227">
    <property type="entry name" value="AR_SDR_e"/>
    <property type="match status" value="1"/>
</dbReference>
<feature type="domain" description="NAD-dependent epimerase/dehydratase" evidence="4">
    <location>
        <begin position="21"/>
        <end position="266"/>
    </location>
</feature>
<organism evidence="5">
    <name type="scientific">Amphimedon queenslandica</name>
    <name type="common">Sponge</name>
    <dbReference type="NCBI Taxonomy" id="400682"/>
    <lineage>
        <taxon>Eukaryota</taxon>
        <taxon>Metazoa</taxon>
        <taxon>Porifera</taxon>
        <taxon>Demospongiae</taxon>
        <taxon>Heteroscleromorpha</taxon>
        <taxon>Haplosclerida</taxon>
        <taxon>Niphatidae</taxon>
        <taxon>Amphimedon</taxon>
    </lineage>
</organism>
<dbReference type="Proteomes" id="UP000007879">
    <property type="component" value="Unassembled WGS sequence"/>
</dbReference>
<evidence type="ECO:0000256" key="3">
    <source>
        <dbReference type="SAM" id="MobiDB-lite"/>
    </source>
</evidence>
<dbReference type="KEGG" id="aqu:100632932"/>
<dbReference type="InterPro" id="IPR050425">
    <property type="entry name" value="NAD(P)_dehydrat-like"/>
</dbReference>
<reference evidence="6" key="1">
    <citation type="journal article" date="2010" name="Nature">
        <title>The Amphimedon queenslandica genome and the evolution of animal complexity.</title>
        <authorList>
            <person name="Srivastava M."/>
            <person name="Simakov O."/>
            <person name="Chapman J."/>
            <person name="Fahey B."/>
            <person name="Gauthier M.E."/>
            <person name="Mitros T."/>
            <person name="Richards G.S."/>
            <person name="Conaco C."/>
            <person name="Dacre M."/>
            <person name="Hellsten U."/>
            <person name="Larroux C."/>
            <person name="Putnam N.H."/>
            <person name="Stanke M."/>
            <person name="Adamska M."/>
            <person name="Darling A."/>
            <person name="Degnan S.M."/>
            <person name="Oakley T.H."/>
            <person name="Plachetzki D.C."/>
            <person name="Zhai Y."/>
            <person name="Adamski M."/>
            <person name="Calcino A."/>
            <person name="Cummins S.F."/>
            <person name="Goodstein D.M."/>
            <person name="Harris C."/>
            <person name="Jackson D.J."/>
            <person name="Leys S.P."/>
            <person name="Shu S."/>
            <person name="Woodcroft B.J."/>
            <person name="Vervoort M."/>
            <person name="Kosik K.S."/>
            <person name="Manning G."/>
            <person name="Degnan B.M."/>
            <person name="Rokhsar D.S."/>
        </authorList>
    </citation>
    <scope>NUCLEOTIDE SEQUENCE [LARGE SCALE GENOMIC DNA]</scope>
</reference>
<dbReference type="SUPFAM" id="SSF51735">
    <property type="entry name" value="NAD(P)-binding Rossmann-fold domains"/>
    <property type="match status" value="1"/>
</dbReference>
<feature type="compositionally biased region" description="Basic and acidic residues" evidence="3">
    <location>
        <begin position="479"/>
        <end position="500"/>
    </location>
</feature>
<dbReference type="InterPro" id="IPR036291">
    <property type="entry name" value="NAD(P)-bd_dom_sf"/>
</dbReference>
<evidence type="ECO:0000259" key="4">
    <source>
        <dbReference type="Pfam" id="PF01370"/>
    </source>
</evidence>
<keyword evidence="1" id="KW-0560">Oxidoreductase</keyword>
<dbReference type="GO" id="GO:0016616">
    <property type="term" value="F:oxidoreductase activity, acting on the CH-OH group of donors, NAD or NADP as acceptor"/>
    <property type="evidence" value="ECO:0007669"/>
    <property type="project" value="TreeGrafter"/>
</dbReference>
<gene>
    <name evidence="5" type="primary">100632932</name>
</gene>
<dbReference type="FunFam" id="3.40.50.720:FF:000336">
    <property type="entry name" value="Aldehyde reductase"/>
    <property type="match status" value="1"/>
</dbReference>
<feature type="compositionally biased region" description="Polar residues" evidence="3">
    <location>
        <begin position="442"/>
        <end position="455"/>
    </location>
</feature>
<sequence length="568" mass="62391">MKMASNGEQDMQDEDVSAPVALVTGASGFIASHIVQQLLKAGNVRVRGTVRSLKTEEKVVPLLGMVPDARYPLELVEAELLDEECWTEALRGVTYVYHVASPVLVFEKEETLVRQAVQGTLNVLKASVAAGTVKRFVFTSSLAAVVVSDHLNDPTYTYTESDWSVEGMCDGYEKSKLLAERAALDFVSELDDDKKFELSVINPGATMGPLLTNVCSSSAQIMEQLLSGKMPVLAEVSFPTVDVRDVAAAHIRAMEVDGAPGQRYVVSGEPLWMRDLADIIRAEFEPQGYSIASRVLPKGIVWAMKFVSAKMKWLYRQIGVTTRTDCSKAKNELGVDVTARDINQCIIEGCYSLIERGLVDRKPGYKGAALSSLNQPIEEPDKVTSKEEKEKREEEEEEKGNESKEGEKGAVELTVPQGQESQNEGTTDRKVVEAVVSIEADANTNESSGQQLNQIKNDEDITEQQSPVTAEETNDEIAAGEKHQKEDKGVGQEEANKEDNEATNDLNIVKEEIEAKGEVTADEKHNEEQEETKEEGNEPTNDLDIVKEDINEEADVATTEAQKEGEDD</sequence>
<dbReference type="EnsemblMetazoa" id="Aqu2.1.20893_001">
    <property type="protein sequence ID" value="Aqu2.1.20893_001"/>
    <property type="gene ID" value="Aqu2.1.20893"/>
</dbReference>
<evidence type="ECO:0000313" key="5">
    <source>
        <dbReference type="EnsemblMetazoa" id="Aqu2.1.20893_001"/>
    </source>
</evidence>
<keyword evidence="6" id="KW-1185">Reference proteome</keyword>
<feature type="compositionally biased region" description="Basic and acidic residues" evidence="3">
    <location>
        <begin position="379"/>
        <end position="392"/>
    </location>
</feature>
<proteinExistence type="inferred from homology"/>